<sequence>MQNDADLQIFFTKVDGSFPGRHQDLQPIITWKSSTTPIATEFRLPIPVEHSGSVIDYSFETLHNDVQFAILFEEADDSKGGGAFSGDGGIAEDGQEEVIVEPQKVESQLGPITGTIPLTRPGRLTLVWDNGHSWFKHKILSYSVTLHVPSLLATEKAKCGRAVNALRACVRSRDDAHSRGAEAVLERKEAASTVERLEEELREMQAKLDGATRLAEQLGREVDDCQQREYLEGRKIQGLTFRLMPEEILIRTLSYGSEEDEWLTVCKDWLEALSPSAGGSIDDAGSHE</sequence>
<evidence type="ECO:0000313" key="3">
    <source>
        <dbReference type="Proteomes" id="UP000002630"/>
    </source>
</evidence>
<protein>
    <recommendedName>
        <fullName evidence="4">GOLD domain-containing protein</fullName>
    </recommendedName>
</protein>
<dbReference type="EMBL" id="FN649741">
    <property type="protein sequence ID" value="CBN78640.1"/>
    <property type="molecule type" value="Genomic_DNA"/>
</dbReference>
<dbReference type="eggNOG" id="ENOG502RBR0">
    <property type="taxonomic scope" value="Eukaryota"/>
</dbReference>
<dbReference type="STRING" id="2880.D8LF42"/>
<dbReference type="Proteomes" id="UP000002630">
    <property type="component" value="Linkage Group LG16"/>
</dbReference>
<accession>D8LF42</accession>
<name>D8LF42_ECTSI</name>
<dbReference type="SUPFAM" id="SSF101576">
    <property type="entry name" value="Supernatant protein factor (SPF), C-terminal domain"/>
    <property type="match status" value="1"/>
</dbReference>
<evidence type="ECO:0000313" key="2">
    <source>
        <dbReference type="EMBL" id="CBN78640.1"/>
    </source>
</evidence>
<dbReference type="AlphaFoldDB" id="D8LF42"/>
<evidence type="ECO:0008006" key="4">
    <source>
        <dbReference type="Google" id="ProtNLM"/>
    </source>
</evidence>
<dbReference type="GO" id="GO:0005737">
    <property type="term" value="C:cytoplasm"/>
    <property type="evidence" value="ECO:0007669"/>
    <property type="project" value="TreeGrafter"/>
</dbReference>
<dbReference type="InterPro" id="IPR051064">
    <property type="entry name" value="SEC14/CRAL-TRIO_domain"/>
</dbReference>
<dbReference type="OMA" id="CASHESA"/>
<proteinExistence type="predicted"/>
<keyword evidence="1" id="KW-0175">Coiled coil</keyword>
<feature type="coiled-coil region" evidence="1">
    <location>
        <begin position="180"/>
        <end position="228"/>
    </location>
</feature>
<dbReference type="OrthoDB" id="10284830at2759"/>
<reference evidence="2 3" key="1">
    <citation type="journal article" date="2010" name="Nature">
        <title>The Ectocarpus genome and the independent evolution of multicellularity in brown algae.</title>
        <authorList>
            <person name="Cock J.M."/>
            <person name="Sterck L."/>
            <person name="Rouze P."/>
            <person name="Scornet D."/>
            <person name="Allen A.E."/>
            <person name="Amoutzias G."/>
            <person name="Anthouard V."/>
            <person name="Artiguenave F."/>
            <person name="Aury J.M."/>
            <person name="Badger J.H."/>
            <person name="Beszteri B."/>
            <person name="Billiau K."/>
            <person name="Bonnet E."/>
            <person name="Bothwell J.H."/>
            <person name="Bowler C."/>
            <person name="Boyen C."/>
            <person name="Brownlee C."/>
            <person name="Carrano C.J."/>
            <person name="Charrier B."/>
            <person name="Cho G.Y."/>
            <person name="Coelho S.M."/>
            <person name="Collen J."/>
            <person name="Corre E."/>
            <person name="Da Silva C."/>
            <person name="Delage L."/>
            <person name="Delaroque N."/>
            <person name="Dittami S.M."/>
            <person name="Doulbeau S."/>
            <person name="Elias M."/>
            <person name="Farnham G."/>
            <person name="Gachon C.M."/>
            <person name="Gschloessl B."/>
            <person name="Heesch S."/>
            <person name="Jabbari K."/>
            <person name="Jubin C."/>
            <person name="Kawai H."/>
            <person name="Kimura K."/>
            <person name="Kloareg B."/>
            <person name="Kupper F.C."/>
            <person name="Lang D."/>
            <person name="Le Bail A."/>
            <person name="Leblanc C."/>
            <person name="Lerouge P."/>
            <person name="Lohr M."/>
            <person name="Lopez P.J."/>
            <person name="Martens C."/>
            <person name="Maumus F."/>
            <person name="Michel G."/>
            <person name="Miranda-Saavedra D."/>
            <person name="Morales J."/>
            <person name="Moreau H."/>
            <person name="Motomura T."/>
            <person name="Nagasato C."/>
            <person name="Napoli C.A."/>
            <person name="Nelson D.R."/>
            <person name="Nyvall-Collen P."/>
            <person name="Peters A.F."/>
            <person name="Pommier C."/>
            <person name="Potin P."/>
            <person name="Poulain J."/>
            <person name="Quesneville H."/>
            <person name="Read B."/>
            <person name="Rensing S.A."/>
            <person name="Ritter A."/>
            <person name="Rousvoal S."/>
            <person name="Samanta M."/>
            <person name="Samson G."/>
            <person name="Schroeder D.C."/>
            <person name="Segurens B."/>
            <person name="Strittmatter M."/>
            <person name="Tonon T."/>
            <person name="Tregear J.W."/>
            <person name="Valentin K."/>
            <person name="von Dassow P."/>
            <person name="Yamagishi T."/>
            <person name="Van de Peer Y."/>
            <person name="Wincker P."/>
        </authorList>
    </citation>
    <scope>NUCLEOTIDE SEQUENCE [LARGE SCALE GENOMIC DNA]</scope>
    <source>
        <strain evidence="3">Ec32 / CCAP1310/4</strain>
    </source>
</reference>
<dbReference type="InParanoid" id="D8LF42"/>
<dbReference type="InterPro" id="IPR036598">
    <property type="entry name" value="GOLD_dom_sf"/>
</dbReference>
<dbReference type="EMBL" id="FN648007">
    <property type="protein sequence ID" value="CBN78640.1"/>
    <property type="molecule type" value="Genomic_DNA"/>
</dbReference>
<gene>
    <name evidence="2" type="ORF">Esi_0141_0018</name>
</gene>
<dbReference type="Gene3D" id="2.60.120.680">
    <property type="entry name" value="GOLD domain"/>
    <property type="match status" value="1"/>
</dbReference>
<dbReference type="PANTHER" id="PTHR23324">
    <property type="entry name" value="SEC14 RELATED PROTEIN"/>
    <property type="match status" value="1"/>
</dbReference>
<organism evidence="2 3">
    <name type="scientific">Ectocarpus siliculosus</name>
    <name type="common">Brown alga</name>
    <name type="synonym">Conferva siliculosa</name>
    <dbReference type="NCBI Taxonomy" id="2880"/>
    <lineage>
        <taxon>Eukaryota</taxon>
        <taxon>Sar</taxon>
        <taxon>Stramenopiles</taxon>
        <taxon>Ochrophyta</taxon>
        <taxon>PX clade</taxon>
        <taxon>Phaeophyceae</taxon>
        <taxon>Ectocarpales</taxon>
        <taxon>Ectocarpaceae</taxon>
        <taxon>Ectocarpus</taxon>
    </lineage>
</organism>
<evidence type="ECO:0000256" key="1">
    <source>
        <dbReference type="SAM" id="Coils"/>
    </source>
</evidence>
<keyword evidence="3" id="KW-1185">Reference proteome</keyword>
<dbReference type="PANTHER" id="PTHR23324:SF83">
    <property type="entry name" value="SEC14-LIKE PROTEIN 2"/>
    <property type="match status" value="1"/>
</dbReference>